<comment type="function">
    <text evidence="4">Dirigent proteins impart stereoselectivity on the phenoxy radical-coupling reaction, yielding optically active lignans from two molecules of coniferyl alcohol in the biosynthesis of lignans, flavonolignans, and alkaloids and thus plays a central role in plant secondary metabolism.</text>
</comment>
<evidence type="ECO:0000256" key="2">
    <source>
        <dbReference type="ARBA" id="ARBA00011738"/>
    </source>
</evidence>
<dbReference type="InterPro" id="IPR004265">
    <property type="entry name" value="Dirigent"/>
</dbReference>
<comment type="similarity">
    <text evidence="1 4">Belongs to the plant dirigent protein family.</text>
</comment>
<dbReference type="RefSeq" id="XP_015055125.2">
    <property type="nucleotide sequence ID" value="XM_015199639.2"/>
</dbReference>
<evidence type="ECO:0000256" key="4">
    <source>
        <dbReference type="RuleBase" id="RU363099"/>
    </source>
</evidence>
<dbReference type="Gene3D" id="2.40.480.10">
    <property type="entry name" value="Allene oxide cyclase-like"/>
    <property type="match status" value="1"/>
</dbReference>
<sequence>MRCNVKYRDPFTIVFHLIANMTLFLLLLSTLASNDSHLYYQIILFLIKSPFPLSINIYSQYINFEEIKNMAKLNTILLYCSIAIVILSSIPLAHCKIAQGPKAVENWFQKISHSKPKITKLHFYFHDIVAGKNPTSIPIAQANSTSHSPTAFGTLAILDDRLTTGPENNSTTIGRAQGIVGAASLEEFSLLMSLNFVFTHGKYNGSTLSLLGRNTVLNEYREMPIVGGSGVFRLARGVATAKTHTLSKNGDAIVEYNVVILHY</sequence>
<feature type="transmembrane region" description="Helical" evidence="5">
    <location>
        <begin position="38"/>
        <end position="55"/>
    </location>
</feature>
<feature type="transmembrane region" description="Helical" evidence="5">
    <location>
        <begin position="12"/>
        <end position="32"/>
    </location>
</feature>
<dbReference type="Proteomes" id="UP000694930">
    <property type="component" value="Chromosome 10"/>
</dbReference>
<comment type="subunit">
    <text evidence="2 4">Homodimer.</text>
</comment>
<evidence type="ECO:0000313" key="6">
    <source>
        <dbReference type="Proteomes" id="UP000694930"/>
    </source>
</evidence>
<protein>
    <recommendedName>
        <fullName evidence="4">Dirigent protein</fullName>
    </recommendedName>
</protein>
<evidence type="ECO:0000256" key="5">
    <source>
        <dbReference type="SAM" id="Phobius"/>
    </source>
</evidence>
<dbReference type="GeneID" id="107001680"/>
<evidence type="ECO:0000256" key="1">
    <source>
        <dbReference type="ARBA" id="ARBA00010746"/>
    </source>
</evidence>
<dbReference type="PANTHER" id="PTHR21495">
    <property type="entry name" value="NUCLEOPORIN-RELATED"/>
    <property type="match status" value="1"/>
</dbReference>
<organism evidence="6 7">
    <name type="scientific">Solanum pennellii</name>
    <name type="common">Tomato</name>
    <name type="synonym">Lycopersicon pennellii</name>
    <dbReference type="NCBI Taxonomy" id="28526"/>
    <lineage>
        <taxon>Eukaryota</taxon>
        <taxon>Viridiplantae</taxon>
        <taxon>Streptophyta</taxon>
        <taxon>Embryophyta</taxon>
        <taxon>Tracheophyta</taxon>
        <taxon>Spermatophyta</taxon>
        <taxon>Magnoliopsida</taxon>
        <taxon>eudicotyledons</taxon>
        <taxon>Gunneridae</taxon>
        <taxon>Pentapetalae</taxon>
        <taxon>asterids</taxon>
        <taxon>lamiids</taxon>
        <taxon>Solanales</taxon>
        <taxon>Solanaceae</taxon>
        <taxon>Solanoideae</taxon>
        <taxon>Solaneae</taxon>
        <taxon>Solanum</taxon>
        <taxon>Solanum subgen. Lycopersicon</taxon>
    </lineage>
</organism>
<gene>
    <name evidence="7" type="primary">LOC107001680</name>
</gene>
<keyword evidence="5" id="KW-0472">Membrane</keyword>
<accession>A0ABM1FCX1</accession>
<evidence type="ECO:0000256" key="3">
    <source>
        <dbReference type="ARBA" id="ARBA00022525"/>
    </source>
</evidence>
<keyword evidence="3 4" id="KW-0964">Secreted</keyword>
<comment type="subcellular location">
    <subcellularLocation>
        <location evidence="4">Secreted</location>
        <location evidence="4">Extracellular space</location>
        <location evidence="4">Apoplast</location>
    </subcellularLocation>
</comment>
<name>A0ABM1FCX1_SOLPN</name>
<evidence type="ECO:0000313" key="7">
    <source>
        <dbReference type="RefSeq" id="XP_015055125.2"/>
    </source>
</evidence>
<keyword evidence="5" id="KW-0812">Transmembrane</keyword>
<keyword evidence="6" id="KW-1185">Reference proteome</keyword>
<dbReference type="InterPro" id="IPR044859">
    <property type="entry name" value="Allene_oxi_cyc_Dirigent"/>
</dbReference>
<keyword evidence="5" id="KW-1133">Transmembrane helix</keyword>
<proteinExistence type="inferred from homology"/>
<dbReference type="Pfam" id="PF03018">
    <property type="entry name" value="Dirigent"/>
    <property type="match status" value="1"/>
</dbReference>
<feature type="transmembrane region" description="Helical" evidence="5">
    <location>
        <begin position="76"/>
        <end position="94"/>
    </location>
</feature>
<reference evidence="6" key="1">
    <citation type="journal article" date="2014" name="Nat. Genet.">
        <title>The genome of the stress-tolerant wild tomato species Solanum pennellii.</title>
        <authorList>
            <person name="Bolger A."/>
            <person name="Scossa F."/>
            <person name="Bolger M.E."/>
            <person name="Lanz C."/>
            <person name="Maumus F."/>
            <person name="Tohge T."/>
            <person name="Quesneville H."/>
            <person name="Alseekh S."/>
            <person name="Sorensen I."/>
            <person name="Lichtenstein G."/>
            <person name="Fich E.A."/>
            <person name="Conte M."/>
            <person name="Keller H."/>
            <person name="Schneeberger K."/>
            <person name="Schwacke R."/>
            <person name="Ofner I."/>
            <person name="Vrebalov J."/>
            <person name="Xu Y."/>
            <person name="Osorio S."/>
            <person name="Aflitos S.A."/>
            <person name="Schijlen E."/>
            <person name="Jimenez-Gomez J.M."/>
            <person name="Ryngajllo M."/>
            <person name="Kimura S."/>
            <person name="Kumar R."/>
            <person name="Koenig D."/>
            <person name="Headland L.R."/>
            <person name="Maloof J.N."/>
            <person name="Sinha N."/>
            <person name="van Ham R.C."/>
            <person name="Lankhorst R.K."/>
            <person name="Mao L."/>
            <person name="Vogel A."/>
            <person name="Arsova B."/>
            <person name="Panstruga R."/>
            <person name="Fei Z."/>
            <person name="Rose J.K."/>
            <person name="Zamir D."/>
            <person name="Carrari F."/>
            <person name="Giovannoni J.J."/>
            <person name="Weigel D."/>
            <person name="Usadel B."/>
            <person name="Fernie A.R."/>
        </authorList>
    </citation>
    <scope>NUCLEOTIDE SEQUENCE [LARGE SCALE GENOMIC DNA]</scope>
    <source>
        <strain evidence="6">cv. LA0716</strain>
    </source>
</reference>
<reference evidence="7" key="2">
    <citation type="submission" date="2025-08" db="UniProtKB">
        <authorList>
            <consortium name="RefSeq"/>
        </authorList>
    </citation>
    <scope>IDENTIFICATION</scope>
</reference>
<keyword evidence="4" id="KW-0052">Apoplast</keyword>